<sequence length="72" mass="8049">MAAPIEIKENVDITFSTFDFGKVRLINTKTFGQLRLGEACRSSQRAQMHAQRGVTGVMDGREHGRMLPAELE</sequence>
<feature type="region of interest" description="Disordered" evidence="1">
    <location>
        <begin position="45"/>
        <end position="72"/>
    </location>
</feature>
<organism evidence="2 3">
    <name type="scientific">Burkholderia singularis</name>
    <dbReference type="NCBI Taxonomy" id="1503053"/>
    <lineage>
        <taxon>Bacteria</taxon>
        <taxon>Pseudomonadati</taxon>
        <taxon>Pseudomonadota</taxon>
        <taxon>Betaproteobacteria</taxon>
        <taxon>Burkholderiales</taxon>
        <taxon>Burkholderiaceae</taxon>
        <taxon>Burkholderia</taxon>
        <taxon>pseudomallei group</taxon>
    </lineage>
</organism>
<dbReference type="Proteomes" id="UP000062788">
    <property type="component" value="Unassembled WGS sequence"/>
</dbReference>
<evidence type="ECO:0000313" key="2">
    <source>
        <dbReference type="EMBL" id="KVE28477.1"/>
    </source>
</evidence>
<keyword evidence="3" id="KW-1185">Reference proteome</keyword>
<name>A0A124P9G8_9BURK</name>
<protein>
    <submittedName>
        <fullName evidence="2">Uncharacterized protein</fullName>
    </submittedName>
</protein>
<comment type="caution">
    <text evidence="2">The sequence shown here is derived from an EMBL/GenBank/DDBJ whole genome shotgun (WGS) entry which is preliminary data.</text>
</comment>
<gene>
    <name evidence="2" type="ORF">WS67_06900</name>
</gene>
<accession>A0A124P9G8</accession>
<evidence type="ECO:0000313" key="3">
    <source>
        <dbReference type="Proteomes" id="UP000062788"/>
    </source>
</evidence>
<proteinExistence type="predicted"/>
<reference evidence="2 3" key="1">
    <citation type="submission" date="2015-11" db="EMBL/GenBank/DDBJ databases">
        <title>Expanding the genomic diversity of Burkholderia species for the development of highly accurate diagnostics.</title>
        <authorList>
            <person name="Sahl J."/>
            <person name="Keim P."/>
            <person name="Wagner D."/>
        </authorList>
    </citation>
    <scope>NUCLEOTIDE SEQUENCE [LARGE SCALE GENOMIC DNA]</scope>
    <source>
        <strain evidence="2 3">TSV85</strain>
    </source>
</reference>
<dbReference type="AlphaFoldDB" id="A0A124P9G8"/>
<dbReference type="EMBL" id="LOWA01000018">
    <property type="protein sequence ID" value="KVE28477.1"/>
    <property type="molecule type" value="Genomic_DNA"/>
</dbReference>
<evidence type="ECO:0000256" key="1">
    <source>
        <dbReference type="SAM" id="MobiDB-lite"/>
    </source>
</evidence>